<proteinExistence type="predicted"/>
<sequence>MRAMTLIESTQLLAENYIGRLGYLSRGRGEIIPITYYYDPEQNSILSYSGQGGKIEAMRKNPLVTFQVDEISTLEKWKSVLLYGKFTELEGTDAKYMLHFFSEGVKKTIKNKGKSIPDFIENFSSKSNSNSPIVYRIDIDEINGRQRD</sequence>
<protein>
    <recommendedName>
        <fullName evidence="3">Pyridoxamine 5'-phosphate oxidase</fullName>
    </recommendedName>
</protein>
<dbReference type="AlphaFoldDB" id="A0A1M7KS18"/>
<evidence type="ECO:0008006" key="3">
    <source>
        <dbReference type="Google" id="ProtNLM"/>
    </source>
</evidence>
<gene>
    <name evidence="1" type="ORF">SAMN05878281_1574</name>
</gene>
<dbReference type="RefSeq" id="WP_079734741.1">
    <property type="nucleotide sequence ID" value="NZ_LT670848.1"/>
</dbReference>
<evidence type="ECO:0000313" key="1">
    <source>
        <dbReference type="EMBL" id="SHM68250.1"/>
    </source>
</evidence>
<dbReference type="InterPro" id="IPR012349">
    <property type="entry name" value="Split_barrel_FMN-bd"/>
</dbReference>
<dbReference type="Proteomes" id="UP000190235">
    <property type="component" value="Chromosome I"/>
</dbReference>
<name>A0A1M7KS18_9FLAO</name>
<evidence type="ECO:0000313" key="2">
    <source>
        <dbReference type="Proteomes" id="UP000190235"/>
    </source>
</evidence>
<dbReference type="Pfam" id="PF12900">
    <property type="entry name" value="Pyridox_ox_2"/>
    <property type="match status" value="1"/>
</dbReference>
<dbReference type="InterPro" id="IPR024747">
    <property type="entry name" value="Pyridox_Oxase-rel"/>
</dbReference>
<dbReference type="EMBL" id="LT670848">
    <property type="protein sequence ID" value="SHM68250.1"/>
    <property type="molecule type" value="Genomic_DNA"/>
</dbReference>
<reference evidence="2" key="1">
    <citation type="submission" date="2016-11" db="EMBL/GenBank/DDBJ databases">
        <authorList>
            <person name="Varghese N."/>
            <person name="Submissions S."/>
        </authorList>
    </citation>
    <scope>NUCLEOTIDE SEQUENCE [LARGE SCALE GENOMIC DNA]</scope>
    <source>
        <strain evidence="2">ACAM 48</strain>
    </source>
</reference>
<dbReference type="SUPFAM" id="SSF50475">
    <property type="entry name" value="FMN-binding split barrel"/>
    <property type="match status" value="1"/>
</dbReference>
<accession>A0A1M7KS18</accession>
<keyword evidence="2" id="KW-1185">Reference proteome</keyword>
<dbReference type="STRING" id="143223.SAMN05878281_1574"/>
<dbReference type="OrthoDB" id="9794935at2"/>
<dbReference type="Gene3D" id="2.30.110.10">
    <property type="entry name" value="Electron Transport, Fmn-binding Protein, Chain A"/>
    <property type="match status" value="1"/>
</dbReference>
<organism evidence="1 2">
    <name type="scientific">Salegentibacter salegens</name>
    <dbReference type="NCBI Taxonomy" id="143223"/>
    <lineage>
        <taxon>Bacteria</taxon>
        <taxon>Pseudomonadati</taxon>
        <taxon>Bacteroidota</taxon>
        <taxon>Flavobacteriia</taxon>
        <taxon>Flavobacteriales</taxon>
        <taxon>Flavobacteriaceae</taxon>
        <taxon>Salegentibacter</taxon>
    </lineage>
</organism>